<sequence>KEYVPLNCIPPAKDSVWLRSLIAGSEEEHFIIPCTGKTKRGYNATCVCFAQEDIDLMAKMNFDAYLFSISWSRIFPRITPYPNLNHYDLPQALQDRYNGWLGRGVKRFFRLRRVLFQNIWGQRQTFNEPRVVAALGYDNGFFALGRCSKAFGNSLREIQPLSLISLPIISFYVMQPLLRDIVTNI</sequence>
<feature type="non-terminal residue" evidence="3">
    <location>
        <position position="1"/>
    </location>
</feature>
<feature type="non-terminal residue" evidence="3">
    <location>
        <position position="185"/>
    </location>
</feature>
<dbReference type="Pfam" id="PF00232">
    <property type="entry name" value="Glyco_hydro_1"/>
    <property type="match status" value="2"/>
</dbReference>
<dbReference type="GO" id="GO:0005975">
    <property type="term" value="P:carbohydrate metabolic process"/>
    <property type="evidence" value="ECO:0007669"/>
    <property type="project" value="InterPro"/>
</dbReference>
<comment type="caution">
    <text evidence="3">The sequence shown here is derived from an EMBL/GenBank/DDBJ whole genome shotgun (WGS) entry which is preliminary data.</text>
</comment>
<dbReference type="InterPro" id="IPR017853">
    <property type="entry name" value="GH"/>
</dbReference>
<proteinExistence type="inferred from homology"/>
<reference evidence="4" key="1">
    <citation type="journal article" date="2019" name="Curr. Biol.">
        <title>Genome Sequence of Striga asiatica Provides Insight into the Evolution of Plant Parasitism.</title>
        <authorList>
            <person name="Yoshida S."/>
            <person name="Kim S."/>
            <person name="Wafula E.K."/>
            <person name="Tanskanen J."/>
            <person name="Kim Y.M."/>
            <person name="Honaas L."/>
            <person name="Yang Z."/>
            <person name="Spallek T."/>
            <person name="Conn C.E."/>
            <person name="Ichihashi Y."/>
            <person name="Cheong K."/>
            <person name="Cui S."/>
            <person name="Der J.P."/>
            <person name="Gundlach H."/>
            <person name="Jiao Y."/>
            <person name="Hori C."/>
            <person name="Ishida J.K."/>
            <person name="Kasahara H."/>
            <person name="Kiba T."/>
            <person name="Kim M.S."/>
            <person name="Koo N."/>
            <person name="Laohavisit A."/>
            <person name="Lee Y.H."/>
            <person name="Lumba S."/>
            <person name="McCourt P."/>
            <person name="Mortimer J.C."/>
            <person name="Mutuku J.M."/>
            <person name="Nomura T."/>
            <person name="Sasaki-Sekimoto Y."/>
            <person name="Seto Y."/>
            <person name="Wang Y."/>
            <person name="Wakatake T."/>
            <person name="Sakakibara H."/>
            <person name="Demura T."/>
            <person name="Yamaguchi S."/>
            <person name="Yoneyama K."/>
            <person name="Manabe R.I."/>
            <person name="Nelson D.C."/>
            <person name="Schulman A.H."/>
            <person name="Timko M.P."/>
            <person name="dePamphilis C.W."/>
            <person name="Choi D."/>
            <person name="Shirasu K."/>
        </authorList>
    </citation>
    <scope>NUCLEOTIDE SEQUENCE [LARGE SCALE GENOMIC DNA]</scope>
    <source>
        <strain evidence="4">cv. UVA1</strain>
    </source>
</reference>
<dbReference type="Proteomes" id="UP000325081">
    <property type="component" value="Unassembled WGS sequence"/>
</dbReference>
<dbReference type="PANTHER" id="PTHR10353">
    <property type="entry name" value="GLYCOSYL HYDROLASE"/>
    <property type="match status" value="1"/>
</dbReference>
<dbReference type="OrthoDB" id="783175at2759"/>
<dbReference type="PANTHER" id="PTHR10353:SF28">
    <property type="entry name" value="BETA-GLUCOSIDASE 44"/>
    <property type="match status" value="1"/>
</dbReference>
<organism evidence="3 4">
    <name type="scientific">Striga asiatica</name>
    <name type="common">Asiatic witchweed</name>
    <name type="synonym">Buchnera asiatica</name>
    <dbReference type="NCBI Taxonomy" id="4170"/>
    <lineage>
        <taxon>Eukaryota</taxon>
        <taxon>Viridiplantae</taxon>
        <taxon>Streptophyta</taxon>
        <taxon>Embryophyta</taxon>
        <taxon>Tracheophyta</taxon>
        <taxon>Spermatophyta</taxon>
        <taxon>Magnoliopsida</taxon>
        <taxon>eudicotyledons</taxon>
        <taxon>Gunneridae</taxon>
        <taxon>Pentapetalae</taxon>
        <taxon>asterids</taxon>
        <taxon>lamiids</taxon>
        <taxon>Lamiales</taxon>
        <taxon>Orobanchaceae</taxon>
        <taxon>Buchnereae</taxon>
        <taxon>Striga</taxon>
    </lineage>
</organism>
<comment type="similarity">
    <text evidence="1 2">Belongs to the glycosyl hydrolase 1 family.</text>
</comment>
<dbReference type="SUPFAM" id="SSF51445">
    <property type="entry name" value="(Trans)glycosidases"/>
    <property type="match status" value="1"/>
</dbReference>
<protein>
    <submittedName>
        <fullName evidence="3">Beta-glucosidase</fullName>
    </submittedName>
</protein>
<gene>
    <name evidence="3" type="ORF">STAS_22445</name>
</gene>
<evidence type="ECO:0000256" key="1">
    <source>
        <dbReference type="ARBA" id="ARBA00010838"/>
    </source>
</evidence>
<dbReference type="Gene3D" id="3.20.20.80">
    <property type="entry name" value="Glycosidases"/>
    <property type="match status" value="1"/>
</dbReference>
<name>A0A5A7QKV1_STRAF</name>
<dbReference type="InterPro" id="IPR001360">
    <property type="entry name" value="Glyco_hydro_1"/>
</dbReference>
<evidence type="ECO:0000313" key="4">
    <source>
        <dbReference type="Proteomes" id="UP000325081"/>
    </source>
</evidence>
<dbReference type="GO" id="GO:0008422">
    <property type="term" value="F:beta-glucosidase activity"/>
    <property type="evidence" value="ECO:0007669"/>
    <property type="project" value="TreeGrafter"/>
</dbReference>
<evidence type="ECO:0000256" key="2">
    <source>
        <dbReference type="RuleBase" id="RU003690"/>
    </source>
</evidence>
<dbReference type="AlphaFoldDB" id="A0A5A7QKV1"/>
<dbReference type="EMBL" id="BKCP01007182">
    <property type="protein sequence ID" value="GER45492.1"/>
    <property type="molecule type" value="Genomic_DNA"/>
</dbReference>
<evidence type="ECO:0000313" key="3">
    <source>
        <dbReference type="EMBL" id="GER45492.1"/>
    </source>
</evidence>
<accession>A0A5A7QKV1</accession>
<keyword evidence="4" id="KW-1185">Reference proteome</keyword>